<accession>A0A0D8X9C9</accession>
<evidence type="ECO:0000313" key="4">
    <source>
        <dbReference type="Proteomes" id="UP000053766"/>
    </source>
</evidence>
<dbReference type="Proteomes" id="UP000053766">
    <property type="component" value="Unassembled WGS sequence"/>
</dbReference>
<dbReference type="InterPro" id="IPR036941">
    <property type="entry name" value="Rcpt_L-dom_sf"/>
</dbReference>
<reference evidence="4" key="2">
    <citation type="journal article" date="2016" name="Sci. Rep.">
        <title>Dictyocaulus viviparus genome, variome and transcriptome elucidate lungworm biology and support future intervention.</title>
        <authorList>
            <person name="McNulty S.N."/>
            <person name="Strube C."/>
            <person name="Rosa B.A."/>
            <person name="Martin J.C."/>
            <person name="Tyagi R."/>
            <person name="Choi Y.J."/>
            <person name="Wang Q."/>
            <person name="Hallsworth Pepin K."/>
            <person name="Zhang X."/>
            <person name="Ozersky P."/>
            <person name="Wilson R.K."/>
            <person name="Sternberg P.W."/>
            <person name="Gasser R.B."/>
            <person name="Mitreva M."/>
        </authorList>
    </citation>
    <scope>NUCLEOTIDE SEQUENCE [LARGE SCALE GENOMIC DNA]</scope>
    <source>
        <strain evidence="4">HannoverDv2000</strain>
    </source>
</reference>
<keyword evidence="1" id="KW-0472">Membrane</keyword>
<reference evidence="3 4" key="1">
    <citation type="submission" date="2013-11" db="EMBL/GenBank/DDBJ databases">
        <title>Draft genome of the bovine lungworm Dictyocaulus viviparus.</title>
        <authorList>
            <person name="Mitreva M."/>
        </authorList>
    </citation>
    <scope>NUCLEOTIDE SEQUENCE [LARGE SCALE GENOMIC DNA]</scope>
    <source>
        <strain evidence="3 4">HannoverDv2000</strain>
    </source>
</reference>
<dbReference type="InterPro" id="IPR000494">
    <property type="entry name" value="Rcpt_L-dom"/>
</dbReference>
<sequence>MNHFKDFTPIRGCKQYIANNSELCVGNSSFWREVFGDIDIYNNRMHCPDQCDGGVVNETYLDSTAACEMRIGDVVIADLTELPSNIDVLYNTRSIEGRLIIANNTGLGNFDYFKNVEVIGSPLLEGDMAPLYVEGNNDLQSLELSKLKKVLLHENGLLIVLRENDLLDMSESEMDSLIAIAGGSDFVDIHCQEALLRNVRAAVLLLPLILMILMMLYSAMKLRGYQFSRALSVKSRKILADMSKEILAKNPLVWMIQDRPLIWRYGENDPERNTIKQLKTQHENYLKEYAIEVLPNARIPTTSDRCIADRLFQIIKHEEILAIATEDDISLVIPALPSDVGKGETYNGSRVNGSSITLKLVDVKSTNDQTQQYTYNVTIVQNAKTIVKRLKIYLYVWDSLRLPISFDELLEAITLSTKWRMTCVSDRRKEIFFLLHMIFTYVTVLEQSISVVKAFQFHTDHFNGAPMDRCEMLCVMAFILEWANQTNSIPIEIAEVC</sequence>
<dbReference type="Pfam" id="PF01030">
    <property type="entry name" value="Recep_L_domain"/>
    <property type="match status" value="1"/>
</dbReference>
<feature type="transmembrane region" description="Helical" evidence="1">
    <location>
        <begin position="201"/>
        <end position="219"/>
    </location>
</feature>
<dbReference type="Gene3D" id="3.80.20.20">
    <property type="entry name" value="Receptor L-domain"/>
    <property type="match status" value="1"/>
</dbReference>
<evidence type="ECO:0000256" key="1">
    <source>
        <dbReference type="SAM" id="Phobius"/>
    </source>
</evidence>
<proteinExistence type="predicted"/>
<keyword evidence="1" id="KW-1133">Transmembrane helix</keyword>
<keyword evidence="1" id="KW-0812">Transmembrane</keyword>
<evidence type="ECO:0000259" key="2">
    <source>
        <dbReference type="Pfam" id="PF01030"/>
    </source>
</evidence>
<dbReference type="EMBL" id="KN717283">
    <property type="protein sequence ID" value="KJH40372.1"/>
    <property type="molecule type" value="Genomic_DNA"/>
</dbReference>
<dbReference type="AlphaFoldDB" id="A0A0D8X9C9"/>
<keyword evidence="4" id="KW-1185">Reference proteome</keyword>
<keyword evidence="3" id="KW-0675">Receptor</keyword>
<evidence type="ECO:0000313" key="3">
    <source>
        <dbReference type="EMBL" id="KJH40372.1"/>
    </source>
</evidence>
<gene>
    <name evidence="3" type="ORF">DICVIV_13677</name>
</gene>
<dbReference type="OrthoDB" id="5875632at2759"/>
<protein>
    <submittedName>
        <fullName evidence="3">Receptor L domain protein</fullName>
    </submittedName>
</protein>
<name>A0A0D8X9C9_DICVI</name>
<organism evidence="3 4">
    <name type="scientific">Dictyocaulus viviparus</name>
    <name type="common">Bovine lungworm</name>
    <dbReference type="NCBI Taxonomy" id="29172"/>
    <lineage>
        <taxon>Eukaryota</taxon>
        <taxon>Metazoa</taxon>
        <taxon>Ecdysozoa</taxon>
        <taxon>Nematoda</taxon>
        <taxon>Chromadorea</taxon>
        <taxon>Rhabditida</taxon>
        <taxon>Rhabditina</taxon>
        <taxon>Rhabditomorpha</taxon>
        <taxon>Strongyloidea</taxon>
        <taxon>Metastrongylidae</taxon>
        <taxon>Dictyocaulus</taxon>
    </lineage>
</organism>
<dbReference type="SUPFAM" id="SSF52058">
    <property type="entry name" value="L domain-like"/>
    <property type="match status" value="1"/>
</dbReference>
<feature type="domain" description="Receptor L-domain" evidence="2">
    <location>
        <begin position="71"/>
        <end position="174"/>
    </location>
</feature>